<keyword evidence="3" id="KW-1185">Reference proteome</keyword>
<protein>
    <submittedName>
        <fullName evidence="2">Uncharacterized protein</fullName>
    </submittedName>
</protein>
<organism evidence="2 3">
    <name type="scientific">Parathielavia appendiculata</name>
    <dbReference type="NCBI Taxonomy" id="2587402"/>
    <lineage>
        <taxon>Eukaryota</taxon>
        <taxon>Fungi</taxon>
        <taxon>Dikarya</taxon>
        <taxon>Ascomycota</taxon>
        <taxon>Pezizomycotina</taxon>
        <taxon>Sordariomycetes</taxon>
        <taxon>Sordariomycetidae</taxon>
        <taxon>Sordariales</taxon>
        <taxon>Chaetomiaceae</taxon>
        <taxon>Parathielavia</taxon>
    </lineage>
</organism>
<dbReference type="EMBL" id="MU853246">
    <property type="protein sequence ID" value="KAK4119662.1"/>
    <property type="molecule type" value="Genomic_DNA"/>
</dbReference>
<dbReference type="AlphaFoldDB" id="A0AAN6YZQ1"/>
<evidence type="ECO:0000313" key="2">
    <source>
        <dbReference type="EMBL" id="KAK4119662.1"/>
    </source>
</evidence>
<sequence>MDGKRFSGSWENEIVSANKTKAKKEQHDDRRPHWERDGVIFVRNGVKEDTFGPVNDNFDGADWINFRFGPNEILNTKTISTQLVRGIRESSSTPTEAKTPRGVARNTPIKQAKAAVDLLYSLVMEDQGYQVTAQRWDELLTFQVLSGEIVEIVMRTGPGSRGIYNSHRSQVIADPKLFNIKLDKIKCGIHRNNRNGQFVSGHVAGLRSPRPADSADDSLKEGLLLTEPVMDNQVVEDKTGRVQPQSPVLDLAQHMETALKEPLTRLINSVLLAAAETVERRFDMAVATDKQDLRTRVDMFEQRFAELAGLFLPGPAIIDDNSKAATRKRMVDEAPGRIASLGPKRAATEATRRQAGASSDSPKQR</sequence>
<name>A0AAN6YZQ1_9PEZI</name>
<dbReference type="Proteomes" id="UP001302602">
    <property type="component" value="Unassembled WGS sequence"/>
</dbReference>
<evidence type="ECO:0000313" key="3">
    <source>
        <dbReference type="Proteomes" id="UP001302602"/>
    </source>
</evidence>
<dbReference type="GeneID" id="87833997"/>
<proteinExistence type="predicted"/>
<feature type="region of interest" description="Disordered" evidence="1">
    <location>
        <begin position="329"/>
        <end position="365"/>
    </location>
</feature>
<evidence type="ECO:0000256" key="1">
    <source>
        <dbReference type="SAM" id="MobiDB-lite"/>
    </source>
</evidence>
<feature type="region of interest" description="Disordered" evidence="1">
    <location>
        <begin position="1"/>
        <end position="31"/>
    </location>
</feature>
<dbReference type="RefSeq" id="XP_062643435.1">
    <property type="nucleotide sequence ID" value="XM_062797230.1"/>
</dbReference>
<reference evidence="2" key="1">
    <citation type="journal article" date="2023" name="Mol. Phylogenet. Evol.">
        <title>Genome-scale phylogeny and comparative genomics of the fungal order Sordariales.</title>
        <authorList>
            <person name="Hensen N."/>
            <person name="Bonometti L."/>
            <person name="Westerberg I."/>
            <person name="Brannstrom I.O."/>
            <person name="Guillou S."/>
            <person name="Cros-Aarteil S."/>
            <person name="Calhoun S."/>
            <person name="Haridas S."/>
            <person name="Kuo A."/>
            <person name="Mondo S."/>
            <person name="Pangilinan J."/>
            <person name="Riley R."/>
            <person name="LaButti K."/>
            <person name="Andreopoulos B."/>
            <person name="Lipzen A."/>
            <person name="Chen C."/>
            <person name="Yan M."/>
            <person name="Daum C."/>
            <person name="Ng V."/>
            <person name="Clum A."/>
            <person name="Steindorff A."/>
            <person name="Ohm R.A."/>
            <person name="Martin F."/>
            <person name="Silar P."/>
            <person name="Natvig D.O."/>
            <person name="Lalanne C."/>
            <person name="Gautier V."/>
            <person name="Ament-Velasquez S.L."/>
            <person name="Kruys A."/>
            <person name="Hutchinson M.I."/>
            <person name="Powell A.J."/>
            <person name="Barry K."/>
            <person name="Miller A.N."/>
            <person name="Grigoriev I.V."/>
            <person name="Debuchy R."/>
            <person name="Gladieux P."/>
            <person name="Hiltunen Thoren M."/>
            <person name="Johannesson H."/>
        </authorList>
    </citation>
    <scope>NUCLEOTIDE SEQUENCE</scope>
    <source>
        <strain evidence="2">CBS 731.68</strain>
    </source>
</reference>
<gene>
    <name evidence="2" type="ORF">N657DRAFT_693586</name>
</gene>
<reference evidence="2" key="2">
    <citation type="submission" date="2023-05" db="EMBL/GenBank/DDBJ databases">
        <authorList>
            <consortium name="Lawrence Berkeley National Laboratory"/>
            <person name="Steindorff A."/>
            <person name="Hensen N."/>
            <person name="Bonometti L."/>
            <person name="Westerberg I."/>
            <person name="Brannstrom I.O."/>
            <person name="Guillou S."/>
            <person name="Cros-Aarteil S."/>
            <person name="Calhoun S."/>
            <person name="Haridas S."/>
            <person name="Kuo A."/>
            <person name="Mondo S."/>
            <person name="Pangilinan J."/>
            <person name="Riley R."/>
            <person name="Labutti K."/>
            <person name="Andreopoulos B."/>
            <person name="Lipzen A."/>
            <person name="Chen C."/>
            <person name="Yanf M."/>
            <person name="Daum C."/>
            <person name="Ng V."/>
            <person name="Clum A."/>
            <person name="Ohm R."/>
            <person name="Martin F."/>
            <person name="Silar P."/>
            <person name="Natvig D."/>
            <person name="Lalanne C."/>
            <person name="Gautier V."/>
            <person name="Ament-Velasquez S.L."/>
            <person name="Kruys A."/>
            <person name="Hutchinson M.I."/>
            <person name="Powell A.J."/>
            <person name="Barry K."/>
            <person name="Miller A.N."/>
            <person name="Grigoriev I.V."/>
            <person name="Debuchy R."/>
            <person name="Gladieux P."/>
            <person name="Thoren M.H."/>
            <person name="Johannesson H."/>
        </authorList>
    </citation>
    <scope>NUCLEOTIDE SEQUENCE</scope>
    <source>
        <strain evidence="2">CBS 731.68</strain>
    </source>
</reference>
<feature type="compositionally biased region" description="Polar residues" evidence="1">
    <location>
        <begin position="356"/>
        <end position="365"/>
    </location>
</feature>
<accession>A0AAN6YZQ1</accession>
<comment type="caution">
    <text evidence="2">The sequence shown here is derived from an EMBL/GenBank/DDBJ whole genome shotgun (WGS) entry which is preliminary data.</text>
</comment>